<keyword evidence="2" id="KW-1185">Reference proteome</keyword>
<protein>
    <submittedName>
        <fullName evidence="1">CHAT domain-containing protein</fullName>
    </submittedName>
</protein>
<sequence>MQGTHDILQQVGADIERFRTLSPFFPRPHPLRPCILSALGSALYCRYLISRQEDDLFALIPLFAEALLLPLGPLASRVFHTTKIFYKLACSLSFRFELYRSPEDLERAVRHYRLVLAFPPRAIVEIDSLEVLHNLTTLLAHKVRTETEVQPDLAEEVVRIYRKSATTDPSSGHIGRIAQNIGHILVARLSQIDQSAECEQVLGLFAEVETVCPPERSPEFCVTQGIAFSIWFQQTSLYDHCKQAIMRFNRGLALLPREHPLRPLAQMGVATVLHHRFTHDKQLESLEEAIRHSRAVLGECPPGHPLRPACLALLSGSLRWRYAFFGNAEFLQEADTCVREALSEEIPEPLHVAVTNVIDESNAFIGGFQRDDSLEGLEEEIRLQKERVARIPLGHSDQLDALRSLALACGAKFQRTQKLADLEEEINCHSVALAAAPPGNYVRRMSLFNLGKAYQKRFILDPNDVRYLDESIACCRDALESSPRGQMSRFVPLQTLALSLSLRSFALSRKVDFEESMALFQSAFEEEYAHPHARCEIASQWAACARGLRHPLTTLAYEKAISLMQSSLAIGPTLEVQHRLLRGRWGPLSAVPLECASYHIEMGSLERAVESLEQGRALLWSEMRGLRTPIDQLQASDNATLAGRFVAINEELENIATSAQAPEIDPEGRAATLDDHYSRPDVFSQMMENVRKLERKRVEIIAQIRLVPGFKDFLKAVPFGTLKTAAARGPVIIINHCRYRSDILIVVENSVPVLIPTAEDFYTRTTELKRLLLETRTRHSLNSPRYEQSLRFVLRELYDLVGRPVIENLHNLGIPEQSRIWWCPTSVFCSLPLHAAGPIEAEDGVEQYFSDVYVSSYTPSLAALIESRKGMTGTLETPSLLIVGQPDLSLPGVKGEIMAIQRRVPSAVSLIGAEATRASVMEHLPNHRMVHFACHGSLDLERPFETAFLLHRDERLTVLDMVRSQVTTAECAFLSVCHAAEWTDGHTPDEALHLTAAMQHCGFRSVVGTMWAMADVDGREVSRDFYGRMFGEEEPGESIGARSARALRDAVQRLRRKKGMKLERWVNFVHFGG</sequence>
<reference evidence="1" key="1">
    <citation type="submission" date="2021-03" db="EMBL/GenBank/DDBJ databases">
        <title>Evolutionary priming and transition to the ectomycorrhizal habit in an iconic lineage of mushroom-forming fungi: is preadaptation a requirement?</title>
        <authorList>
            <consortium name="DOE Joint Genome Institute"/>
            <person name="Looney B.P."/>
            <person name="Miyauchi S."/>
            <person name="Morin E."/>
            <person name="Drula E."/>
            <person name="Courty P.E."/>
            <person name="Chicoki N."/>
            <person name="Fauchery L."/>
            <person name="Kohler A."/>
            <person name="Kuo A."/>
            <person name="LaButti K."/>
            <person name="Pangilinan J."/>
            <person name="Lipzen A."/>
            <person name="Riley R."/>
            <person name="Andreopoulos W."/>
            <person name="He G."/>
            <person name="Johnson J."/>
            <person name="Barry K.W."/>
            <person name="Grigoriev I.V."/>
            <person name="Nagy L."/>
            <person name="Hibbett D."/>
            <person name="Henrissat B."/>
            <person name="Matheny P.B."/>
            <person name="Labbe J."/>
            <person name="Martin A.F."/>
        </authorList>
    </citation>
    <scope>NUCLEOTIDE SEQUENCE</scope>
    <source>
        <strain evidence="1">BPL698</strain>
    </source>
</reference>
<proteinExistence type="predicted"/>
<name>A0ACC0U9M5_9AGAM</name>
<comment type="caution">
    <text evidence="1">The sequence shown here is derived from an EMBL/GenBank/DDBJ whole genome shotgun (WGS) entry which is preliminary data.</text>
</comment>
<organism evidence="1 2">
    <name type="scientific">Russula earlei</name>
    <dbReference type="NCBI Taxonomy" id="71964"/>
    <lineage>
        <taxon>Eukaryota</taxon>
        <taxon>Fungi</taxon>
        <taxon>Dikarya</taxon>
        <taxon>Basidiomycota</taxon>
        <taxon>Agaricomycotina</taxon>
        <taxon>Agaricomycetes</taxon>
        <taxon>Russulales</taxon>
        <taxon>Russulaceae</taxon>
        <taxon>Russula</taxon>
    </lineage>
</organism>
<dbReference type="Proteomes" id="UP001207468">
    <property type="component" value="Unassembled WGS sequence"/>
</dbReference>
<evidence type="ECO:0000313" key="1">
    <source>
        <dbReference type="EMBL" id="KAI9507931.1"/>
    </source>
</evidence>
<evidence type="ECO:0000313" key="2">
    <source>
        <dbReference type="Proteomes" id="UP001207468"/>
    </source>
</evidence>
<gene>
    <name evidence="1" type="ORF">F5148DRAFT_40630</name>
</gene>
<accession>A0ACC0U9M5</accession>
<dbReference type="EMBL" id="JAGFNK010000106">
    <property type="protein sequence ID" value="KAI9507931.1"/>
    <property type="molecule type" value="Genomic_DNA"/>
</dbReference>